<keyword evidence="6" id="KW-1185">Reference proteome</keyword>
<sequence>MKNELKQSLLDILGSPEFDIHIRNAGKFRFPINYLFGVHSHIEFEMNYINSGNCVMEIGGVLTSLKQGDCVIISPNIPHYFMVGMQRGCSIVQLEYSMNLPDHIADTFRFMYGKREYIQITDSASIGNVMEGICRCFREEKPDLYMKPQLEFGFAQLYMALAYILEEEAKTDVSKLLNRQSQLLRYINEYYDSKLNIEELAENFGVSSRSVRKYFEENLGMSCTEYITMLRMEKAKGLLWNSKRSITDIAITVGYSSSQYFNNVFRQYTGMTPGKFRSSWRGVIAEERLLYE</sequence>
<dbReference type="PRINTS" id="PR00032">
    <property type="entry name" value="HTHARAC"/>
</dbReference>
<dbReference type="InterPro" id="IPR009057">
    <property type="entry name" value="Homeodomain-like_sf"/>
</dbReference>
<evidence type="ECO:0000313" key="6">
    <source>
        <dbReference type="Proteomes" id="UP000184245"/>
    </source>
</evidence>
<dbReference type="GO" id="GO:0003700">
    <property type="term" value="F:DNA-binding transcription factor activity"/>
    <property type="evidence" value="ECO:0007669"/>
    <property type="project" value="InterPro"/>
</dbReference>
<dbReference type="OrthoDB" id="1677563at2"/>
<evidence type="ECO:0000256" key="2">
    <source>
        <dbReference type="ARBA" id="ARBA00023125"/>
    </source>
</evidence>
<evidence type="ECO:0000313" key="5">
    <source>
        <dbReference type="EMBL" id="SHE77996.1"/>
    </source>
</evidence>
<organism evidence="5 6">
    <name type="scientific">Lactonifactor longoviformis DSM 17459</name>
    <dbReference type="NCBI Taxonomy" id="1122155"/>
    <lineage>
        <taxon>Bacteria</taxon>
        <taxon>Bacillati</taxon>
        <taxon>Bacillota</taxon>
        <taxon>Clostridia</taxon>
        <taxon>Eubacteriales</taxon>
        <taxon>Clostridiaceae</taxon>
        <taxon>Lactonifactor</taxon>
    </lineage>
</organism>
<dbReference type="PROSITE" id="PS01124">
    <property type="entry name" value="HTH_ARAC_FAMILY_2"/>
    <property type="match status" value="1"/>
</dbReference>
<gene>
    <name evidence="5" type="ORF">SAMN02745158_01508</name>
</gene>
<dbReference type="Pfam" id="PF07883">
    <property type="entry name" value="Cupin_2"/>
    <property type="match status" value="1"/>
</dbReference>
<dbReference type="InterPro" id="IPR037923">
    <property type="entry name" value="HTH-like"/>
</dbReference>
<dbReference type="Gene3D" id="2.60.120.10">
    <property type="entry name" value="Jelly Rolls"/>
    <property type="match status" value="1"/>
</dbReference>
<dbReference type="InterPro" id="IPR018062">
    <property type="entry name" value="HTH_AraC-typ_CS"/>
</dbReference>
<evidence type="ECO:0000256" key="3">
    <source>
        <dbReference type="ARBA" id="ARBA00023163"/>
    </source>
</evidence>
<feature type="domain" description="HTH araC/xylS-type" evidence="4">
    <location>
        <begin position="181"/>
        <end position="279"/>
    </location>
</feature>
<dbReference type="Proteomes" id="UP000184245">
    <property type="component" value="Unassembled WGS sequence"/>
</dbReference>
<keyword evidence="2 5" id="KW-0238">DNA-binding</keyword>
<reference evidence="5 6" key="1">
    <citation type="submission" date="2016-11" db="EMBL/GenBank/DDBJ databases">
        <authorList>
            <person name="Jaros S."/>
            <person name="Januszkiewicz K."/>
            <person name="Wedrychowicz H."/>
        </authorList>
    </citation>
    <scope>NUCLEOTIDE SEQUENCE [LARGE SCALE GENOMIC DNA]</scope>
    <source>
        <strain evidence="5 6">DSM 17459</strain>
    </source>
</reference>
<dbReference type="Gene3D" id="1.10.10.60">
    <property type="entry name" value="Homeodomain-like"/>
    <property type="match status" value="2"/>
</dbReference>
<dbReference type="STRING" id="1122155.SAMN02745158_01508"/>
<evidence type="ECO:0000256" key="1">
    <source>
        <dbReference type="ARBA" id="ARBA00023015"/>
    </source>
</evidence>
<dbReference type="PANTHER" id="PTHR43280:SF2">
    <property type="entry name" value="HTH-TYPE TRANSCRIPTIONAL REGULATOR EXSA"/>
    <property type="match status" value="1"/>
</dbReference>
<dbReference type="SMART" id="SM00342">
    <property type="entry name" value="HTH_ARAC"/>
    <property type="match status" value="1"/>
</dbReference>
<dbReference type="InterPro" id="IPR014710">
    <property type="entry name" value="RmlC-like_jellyroll"/>
</dbReference>
<dbReference type="SUPFAM" id="SSF46689">
    <property type="entry name" value="Homeodomain-like"/>
    <property type="match status" value="2"/>
</dbReference>
<dbReference type="PANTHER" id="PTHR43280">
    <property type="entry name" value="ARAC-FAMILY TRANSCRIPTIONAL REGULATOR"/>
    <property type="match status" value="1"/>
</dbReference>
<proteinExistence type="predicted"/>
<dbReference type="InterPro" id="IPR020449">
    <property type="entry name" value="Tscrpt_reg_AraC-type_HTH"/>
</dbReference>
<dbReference type="GO" id="GO:0043565">
    <property type="term" value="F:sequence-specific DNA binding"/>
    <property type="evidence" value="ECO:0007669"/>
    <property type="project" value="InterPro"/>
</dbReference>
<dbReference type="InterPro" id="IPR013096">
    <property type="entry name" value="Cupin_2"/>
</dbReference>
<keyword evidence="1" id="KW-0805">Transcription regulation</keyword>
<accession>A0A1M4W9T5</accession>
<keyword evidence="3" id="KW-0804">Transcription</keyword>
<dbReference type="EMBL" id="FQVI01000006">
    <property type="protein sequence ID" value="SHE77996.1"/>
    <property type="molecule type" value="Genomic_DNA"/>
</dbReference>
<protein>
    <submittedName>
        <fullName evidence="5">AraC-type DNA-binding protein</fullName>
    </submittedName>
</protein>
<dbReference type="RefSeq" id="WP_072850495.1">
    <property type="nucleotide sequence ID" value="NZ_FQVI01000006.1"/>
</dbReference>
<dbReference type="InterPro" id="IPR018060">
    <property type="entry name" value="HTH_AraC"/>
</dbReference>
<dbReference type="AlphaFoldDB" id="A0A1M4W9T5"/>
<evidence type="ECO:0000259" key="4">
    <source>
        <dbReference type="PROSITE" id="PS01124"/>
    </source>
</evidence>
<name>A0A1M4W9T5_9CLOT</name>
<dbReference type="PROSITE" id="PS00041">
    <property type="entry name" value="HTH_ARAC_FAMILY_1"/>
    <property type="match status" value="1"/>
</dbReference>
<dbReference type="SUPFAM" id="SSF51215">
    <property type="entry name" value="Regulatory protein AraC"/>
    <property type="match status" value="1"/>
</dbReference>
<dbReference type="Pfam" id="PF12833">
    <property type="entry name" value="HTH_18"/>
    <property type="match status" value="1"/>
</dbReference>